<dbReference type="SUPFAM" id="SSF51126">
    <property type="entry name" value="Pectin lyase-like"/>
    <property type="match status" value="1"/>
</dbReference>
<reference evidence="2 3" key="1">
    <citation type="submission" date="2020-08" db="EMBL/GenBank/DDBJ databases">
        <title>Genomic Encyclopedia of Type Strains, Phase IV (KMG-IV): sequencing the most valuable type-strain genomes for metagenomic binning, comparative biology and taxonomic classification.</title>
        <authorList>
            <person name="Goeker M."/>
        </authorList>
    </citation>
    <scope>NUCLEOTIDE SEQUENCE [LARGE SCALE GENOMIC DNA]</scope>
    <source>
        <strain evidence="2 3">DSM 105137</strain>
    </source>
</reference>
<feature type="signal peptide" evidence="1">
    <location>
        <begin position="1"/>
        <end position="18"/>
    </location>
</feature>
<accession>A0A840EAT2</accession>
<proteinExistence type="predicted"/>
<evidence type="ECO:0000313" key="2">
    <source>
        <dbReference type="EMBL" id="MBB4080547.1"/>
    </source>
</evidence>
<evidence type="ECO:0000256" key="1">
    <source>
        <dbReference type="SAM" id="SignalP"/>
    </source>
</evidence>
<dbReference type="AlphaFoldDB" id="A0A840EAT2"/>
<gene>
    <name evidence="2" type="ORF">GGR28_003181</name>
</gene>
<evidence type="ECO:0000313" key="3">
    <source>
        <dbReference type="Proteomes" id="UP000576209"/>
    </source>
</evidence>
<dbReference type="InterPro" id="IPR011050">
    <property type="entry name" value="Pectin_lyase_fold/virulence"/>
</dbReference>
<dbReference type="Gene3D" id="2.160.20.10">
    <property type="entry name" value="Single-stranded right-handed beta-helix, Pectin lyase-like"/>
    <property type="match status" value="1"/>
</dbReference>
<feature type="chain" id="PRO_5032322569" description="Pectate lyase superfamily protein domain-containing protein" evidence="1">
    <location>
        <begin position="19"/>
        <end position="522"/>
    </location>
</feature>
<name>A0A840EAT2_9BACT</name>
<dbReference type="RefSeq" id="WP_183496778.1">
    <property type="nucleotide sequence ID" value="NZ_JACIFF010000008.1"/>
</dbReference>
<comment type="caution">
    <text evidence="2">The sequence shown here is derived from an EMBL/GenBank/DDBJ whole genome shotgun (WGS) entry which is preliminary data.</text>
</comment>
<dbReference type="InterPro" id="IPR012334">
    <property type="entry name" value="Pectin_lyas_fold"/>
</dbReference>
<dbReference type="Proteomes" id="UP000576209">
    <property type="component" value="Unassembled WGS sequence"/>
</dbReference>
<organism evidence="2 3">
    <name type="scientific">Neolewinella aquimaris</name>
    <dbReference type="NCBI Taxonomy" id="1835722"/>
    <lineage>
        <taxon>Bacteria</taxon>
        <taxon>Pseudomonadati</taxon>
        <taxon>Bacteroidota</taxon>
        <taxon>Saprospiria</taxon>
        <taxon>Saprospirales</taxon>
        <taxon>Lewinellaceae</taxon>
        <taxon>Neolewinella</taxon>
    </lineage>
</organism>
<dbReference type="EMBL" id="JACIFF010000008">
    <property type="protein sequence ID" value="MBB4080547.1"/>
    <property type="molecule type" value="Genomic_DNA"/>
</dbReference>
<protein>
    <recommendedName>
        <fullName evidence="4">Pectate lyase superfamily protein domain-containing protein</fullName>
    </recommendedName>
</protein>
<keyword evidence="1" id="KW-0732">Signal</keyword>
<sequence length="522" mass="57369">MRHVLLLLILFVAATVPAQEGSPAEPDSGQEEIIRQRGYVTYRDFGAADDGTTDASAAIRAAHAYANRHELPVRAMDGTYYIGGKDRTAEVLTSTDFGTATFLIDDTDVDNISAPVFLVGSREEIFVPQGITRLLRGQERLPIKLPAASLVTVTNDSVRHYIRYGLNQDRGAAQTDIFVVDADGRVDPQTPIIWDFDRITEITARPIEEDTLYITGGRFITVANQAESKYTYYARNIVVERSRVVVDGLEHRITGEGEHGAPYGGFINLRNCAYVTVRNCVLTGHKTYSTIGAAGRPVSMGSYDILANRALHVSFVNCTQTNDINDRTYWGIMGSNYCKNLVYDSCVLSRFDAHKGVANATIRNSTLGHMGINAIGSGTLTVENTTVRGGRFVNLRSDYGSTWRGQLLLRDCTFVPTNVGAAVIDGHHSGQHDFGYVCYMPDSITITGLHIDDSGLPADYPGPALFADFNPQRTDTAYAEPYPYILTERVILRDVTTASGKALRLSDNPVMFRGVEVVKEKR</sequence>
<keyword evidence="3" id="KW-1185">Reference proteome</keyword>
<evidence type="ECO:0008006" key="4">
    <source>
        <dbReference type="Google" id="ProtNLM"/>
    </source>
</evidence>